<organism evidence="1">
    <name type="scientific">Klebsiella pneumoniae</name>
    <dbReference type="NCBI Taxonomy" id="573"/>
    <lineage>
        <taxon>Bacteria</taxon>
        <taxon>Pseudomonadati</taxon>
        <taxon>Pseudomonadota</taxon>
        <taxon>Gammaproteobacteria</taxon>
        <taxon>Enterobacterales</taxon>
        <taxon>Enterobacteriaceae</taxon>
        <taxon>Klebsiella/Raoultella group</taxon>
        <taxon>Klebsiella</taxon>
        <taxon>Klebsiella pneumoniae complex</taxon>
    </lineage>
</organism>
<dbReference type="EMBL" id="SDCP01000021">
    <property type="protein sequence ID" value="TCX81409.1"/>
    <property type="molecule type" value="Genomic_DNA"/>
</dbReference>
<dbReference type="Gene3D" id="1.20.120.330">
    <property type="entry name" value="Nucleotidyltransferases domain 2"/>
    <property type="match status" value="1"/>
</dbReference>
<sequence>MSINSEDFISSAKFCLSHENEVGYRSCISRAYYGMFHEAMASLTNVPAFSSNHHGNLIGYMTNAAECKSEPYDKRKLKAMGYSLKQMRDSRNEADYHITEITITKEIADAAIFSAELFFSKWTALKEVKAS</sequence>
<reference evidence="1" key="1">
    <citation type="submission" date="2019-01" db="EMBL/GenBank/DDBJ databases">
        <authorList>
            <person name="Lista F."/>
            <person name="Anselmo A."/>
        </authorList>
    </citation>
    <scope>NUCLEOTIDE SEQUENCE</scope>
    <source>
        <strain evidence="3">12S</strain>
        <strain evidence="6">14R</strain>
        <strain evidence="2">14S</strain>
        <strain evidence="1">16S</strain>
        <strain evidence="5">6S</strain>
        <strain evidence="4">7S</strain>
    </source>
</reference>
<gene>
    <name evidence="1" type="ORF">ETE70_07330</name>
    <name evidence="3" type="ORF">ETE72_03555</name>
    <name evidence="5" type="ORF">ETE87_12110</name>
    <name evidence="4" type="ORF">ETE99_16485</name>
    <name evidence="2" type="ORF">ETF02_02950</name>
    <name evidence="6" type="ORF">ETH45_12455</name>
</gene>
<name>A0A483I8U8_KLEPN</name>
<protein>
    <submittedName>
        <fullName evidence="1">HEPN domain-containing protein</fullName>
    </submittedName>
</protein>
<dbReference type="EMBL" id="SDCI01000002">
    <property type="protein sequence ID" value="TCX47680.1"/>
    <property type="molecule type" value="Genomic_DNA"/>
</dbReference>
<evidence type="ECO:0000313" key="5">
    <source>
        <dbReference type="EMBL" id="TCX90099.1"/>
    </source>
</evidence>
<dbReference type="RefSeq" id="WP_032430482.1">
    <property type="nucleotide sequence ID" value="NZ_CAAGTS010000001.1"/>
</dbReference>
<dbReference type="EMBL" id="SDCK01000003">
    <property type="protein sequence ID" value="TCX57302.1"/>
    <property type="molecule type" value="Genomic_DNA"/>
</dbReference>
<dbReference type="AlphaFoldDB" id="A0A483I8U8"/>
<proteinExistence type="predicted"/>
<evidence type="ECO:0000313" key="4">
    <source>
        <dbReference type="EMBL" id="TCX81409.1"/>
    </source>
</evidence>
<dbReference type="EMBL" id="SDCQ01000011">
    <property type="protein sequence ID" value="TCX90099.1"/>
    <property type="molecule type" value="Genomic_DNA"/>
</dbReference>
<comment type="caution">
    <text evidence="1">The sequence shown here is derived from an EMBL/GenBank/DDBJ whole genome shotgun (WGS) entry which is preliminary data.</text>
</comment>
<evidence type="ECO:0000313" key="1">
    <source>
        <dbReference type="EMBL" id="TCX29358.1"/>
    </source>
</evidence>
<evidence type="ECO:0000313" key="6">
    <source>
        <dbReference type="EMBL" id="TCY68141.1"/>
    </source>
</evidence>
<dbReference type="EMBL" id="SDDH01000016">
    <property type="protein sequence ID" value="TCY68141.1"/>
    <property type="molecule type" value="Genomic_DNA"/>
</dbReference>
<accession>A0A483I8U8</accession>
<evidence type="ECO:0000313" key="2">
    <source>
        <dbReference type="EMBL" id="TCX47680.1"/>
    </source>
</evidence>
<dbReference type="EMBL" id="SDCG01000004">
    <property type="protein sequence ID" value="TCX29358.1"/>
    <property type="molecule type" value="Genomic_DNA"/>
</dbReference>
<evidence type="ECO:0000313" key="3">
    <source>
        <dbReference type="EMBL" id="TCX57302.1"/>
    </source>
</evidence>